<name>A0A6J4K227_9CHLR</name>
<proteinExistence type="predicted"/>
<organism evidence="1">
    <name type="scientific">uncultured Chloroflexota bacterium</name>
    <dbReference type="NCBI Taxonomy" id="166587"/>
    <lineage>
        <taxon>Bacteria</taxon>
        <taxon>Bacillati</taxon>
        <taxon>Chloroflexota</taxon>
        <taxon>environmental samples</taxon>
    </lineage>
</organism>
<accession>A0A6J4K227</accession>
<evidence type="ECO:0000313" key="1">
    <source>
        <dbReference type="EMBL" id="CAA9293251.1"/>
    </source>
</evidence>
<dbReference type="EMBL" id="CADCTC010000259">
    <property type="protein sequence ID" value="CAA9293251.1"/>
    <property type="molecule type" value="Genomic_DNA"/>
</dbReference>
<dbReference type="AlphaFoldDB" id="A0A6J4K227"/>
<protein>
    <submittedName>
        <fullName evidence="1">Uncharacterized protein</fullName>
    </submittedName>
</protein>
<reference evidence="1" key="1">
    <citation type="submission" date="2020-02" db="EMBL/GenBank/DDBJ databases">
        <authorList>
            <person name="Meier V. D."/>
        </authorList>
    </citation>
    <scope>NUCLEOTIDE SEQUENCE</scope>
    <source>
        <strain evidence="1">AVDCRST_MAG77</strain>
    </source>
</reference>
<gene>
    <name evidence="1" type="ORF">AVDCRST_MAG77-4940</name>
</gene>
<sequence>MNRTVIAWGASLRCARCRRFTGYRSNAHGDGKSWCDRCAQALDDARRGI</sequence>